<dbReference type="EMBL" id="JAVRBK010000010">
    <property type="protein sequence ID" value="KAK5638881.1"/>
    <property type="molecule type" value="Genomic_DNA"/>
</dbReference>
<dbReference type="PROSITE" id="PS00478">
    <property type="entry name" value="LIM_DOMAIN_1"/>
    <property type="match status" value="1"/>
</dbReference>
<keyword evidence="2 4" id="KW-0862">Zinc</keyword>
<evidence type="ECO:0000256" key="4">
    <source>
        <dbReference type="PROSITE-ProRule" id="PRU00125"/>
    </source>
</evidence>
<dbReference type="AlphaFoldDB" id="A0AAN7V5H2"/>
<dbReference type="Proteomes" id="UP001329430">
    <property type="component" value="Chromosome 10"/>
</dbReference>
<evidence type="ECO:0000256" key="1">
    <source>
        <dbReference type="ARBA" id="ARBA00022723"/>
    </source>
</evidence>
<evidence type="ECO:0000313" key="7">
    <source>
        <dbReference type="Proteomes" id="UP001329430"/>
    </source>
</evidence>
<gene>
    <name evidence="6" type="ORF">RI129_013176</name>
</gene>
<feature type="domain" description="LIM zinc-binding" evidence="5">
    <location>
        <begin position="2"/>
        <end position="62"/>
    </location>
</feature>
<sequence>MPCCARCGRRVFCTEGVVAFNRVWHTFCFACYNCDKLLDPASVELLDGEIFCKCCKLFLDCGRRCQPVCPPTPMPKCTSCCKPNVCCLKPVCPRKTTRNFLLYSCKCCPQDCSQPCKRLCSPCTVVEPCPPKSCCDSACDPDPCCNSPRRCVMYPPIKCCEPYPSEIICVAPSADDPPRRCCPTSYSCNCAKSNYCCESFCQRCGQKVSLVTSLGTAQIFLLGCYRRMFGVEGYGMDKY</sequence>
<comment type="caution">
    <text evidence="6">The sequence shown here is derived from an EMBL/GenBank/DDBJ whole genome shotgun (WGS) entry which is preliminary data.</text>
</comment>
<keyword evidence="7" id="KW-1185">Reference proteome</keyword>
<organism evidence="6 7">
    <name type="scientific">Pyrocoelia pectoralis</name>
    <dbReference type="NCBI Taxonomy" id="417401"/>
    <lineage>
        <taxon>Eukaryota</taxon>
        <taxon>Metazoa</taxon>
        <taxon>Ecdysozoa</taxon>
        <taxon>Arthropoda</taxon>
        <taxon>Hexapoda</taxon>
        <taxon>Insecta</taxon>
        <taxon>Pterygota</taxon>
        <taxon>Neoptera</taxon>
        <taxon>Endopterygota</taxon>
        <taxon>Coleoptera</taxon>
        <taxon>Polyphaga</taxon>
        <taxon>Elateriformia</taxon>
        <taxon>Elateroidea</taxon>
        <taxon>Lampyridae</taxon>
        <taxon>Lampyrinae</taxon>
        <taxon>Pyrocoelia</taxon>
    </lineage>
</organism>
<name>A0AAN7V5H2_9COLE</name>
<accession>A0AAN7V5H2</accession>
<protein>
    <recommendedName>
        <fullName evidence="5">LIM zinc-binding domain-containing protein</fullName>
    </recommendedName>
</protein>
<dbReference type="PROSITE" id="PS50023">
    <property type="entry name" value="LIM_DOMAIN_2"/>
    <property type="match status" value="1"/>
</dbReference>
<keyword evidence="1 4" id="KW-0479">Metal-binding</keyword>
<evidence type="ECO:0000259" key="5">
    <source>
        <dbReference type="PROSITE" id="PS50023"/>
    </source>
</evidence>
<evidence type="ECO:0000313" key="6">
    <source>
        <dbReference type="EMBL" id="KAK5638881.1"/>
    </source>
</evidence>
<dbReference type="GO" id="GO:0046872">
    <property type="term" value="F:metal ion binding"/>
    <property type="evidence" value="ECO:0007669"/>
    <property type="project" value="UniProtKB-KW"/>
</dbReference>
<dbReference type="Gene3D" id="2.10.110.10">
    <property type="entry name" value="Cysteine Rich Protein"/>
    <property type="match status" value="1"/>
</dbReference>
<proteinExistence type="predicted"/>
<evidence type="ECO:0000256" key="3">
    <source>
        <dbReference type="ARBA" id="ARBA00023038"/>
    </source>
</evidence>
<dbReference type="SMART" id="SM00132">
    <property type="entry name" value="LIM"/>
    <property type="match status" value="1"/>
</dbReference>
<reference evidence="6 7" key="1">
    <citation type="journal article" date="2024" name="Insects">
        <title>An Improved Chromosome-Level Genome Assembly of the Firefly Pyrocoelia pectoralis.</title>
        <authorList>
            <person name="Fu X."/>
            <person name="Meyer-Rochow V.B."/>
            <person name="Ballantyne L."/>
            <person name="Zhu X."/>
        </authorList>
    </citation>
    <scope>NUCLEOTIDE SEQUENCE [LARGE SCALE GENOMIC DNA]</scope>
    <source>
        <strain evidence="6">XCY_ONT2</strain>
    </source>
</reference>
<keyword evidence="3 4" id="KW-0440">LIM domain</keyword>
<dbReference type="InterPro" id="IPR001781">
    <property type="entry name" value="Znf_LIM"/>
</dbReference>
<evidence type="ECO:0000256" key="2">
    <source>
        <dbReference type="ARBA" id="ARBA00022833"/>
    </source>
</evidence>